<organism evidence="1 2">
    <name type="scientific">Algoriphagus antarcticus</name>
    <dbReference type="NCBI Taxonomy" id="238540"/>
    <lineage>
        <taxon>Bacteria</taxon>
        <taxon>Pseudomonadati</taxon>
        <taxon>Bacteroidota</taxon>
        <taxon>Cytophagia</taxon>
        <taxon>Cytophagales</taxon>
        <taxon>Cyclobacteriaceae</taxon>
        <taxon>Algoriphagus</taxon>
    </lineage>
</organism>
<dbReference type="AlphaFoldDB" id="A0A3E0DI50"/>
<evidence type="ECO:0000313" key="1">
    <source>
        <dbReference type="EMBL" id="REG82295.1"/>
    </source>
</evidence>
<sequence>MKSIKIYNNDDKYFIRIFPPQDVINVNPIEYFRNHEIEKRKILYRDILELKIPGSSQILSEDFFYREALNGIDEFLEQFNDLSIHENFIKLLETERKKDQIVLLKGLTLNPSQLHTLLIESFKQEGYLLTRIFSEILPSTYDNKKLPKFFELNEDGSVYKIGDTDLSDGELKNIITQRKVIISNFLTKGNTWHCFFSTMKGISGEENYKGGQAHFHYISSAFGISKEEFIQSIKTGKYKSSNIHIDLFGYREK</sequence>
<accession>A0A3E0DI50</accession>
<dbReference type="Proteomes" id="UP000256405">
    <property type="component" value="Unassembled WGS sequence"/>
</dbReference>
<dbReference type="EMBL" id="QUNF01000022">
    <property type="protein sequence ID" value="REG82295.1"/>
    <property type="molecule type" value="Genomic_DNA"/>
</dbReference>
<gene>
    <name evidence="1" type="ORF">C8N25_12241</name>
</gene>
<dbReference type="OrthoDB" id="982202at2"/>
<keyword evidence="2" id="KW-1185">Reference proteome</keyword>
<comment type="caution">
    <text evidence="1">The sequence shown here is derived from an EMBL/GenBank/DDBJ whole genome shotgun (WGS) entry which is preliminary data.</text>
</comment>
<dbReference type="RefSeq" id="WP_086543256.1">
    <property type="nucleotide sequence ID" value="NZ_MSSW01000067.1"/>
</dbReference>
<evidence type="ECO:0000313" key="2">
    <source>
        <dbReference type="Proteomes" id="UP000256405"/>
    </source>
</evidence>
<protein>
    <submittedName>
        <fullName evidence="1">Uncharacterized protein</fullName>
    </submittedName>
</protein>
<reference evidence="1 2" key="1">
    <citation type="submission" date="2018-08" db="EMBL/GenBank/DDBJ databases">
        <title>Genomic Encyclopedia of Archaeal and Bacterial Type Strains, Phase II (KMG-II): from individual species to whole genera.</title>
        <authorList>
            <person name="Goeker M."/>
        </authorList>
    </citation>
    <scope>NUCLEOTIDE SEQUENCE [LARGE SCALE GENOMIC DNA]</scope>
    <source>
        <strain evidence="1 2">DSM 15986</strain>
    </source>
</reference>
<name>A0A3E0DI50_9BACT</name>
<proteinExistence type="predicted"/>